<dbReference type="Pfam" id="PF00420">
    <property type="entry name" value="Oxidored_q2"/>
    <property type="match status" value="1"/>
</dbReference>
<dbReference type="Proteomes" id="UP000486760">
    <property type="component" value="Unassembled WGS sequence"/>
</dbReference>
<evidence type="ECO:0000256" key="5">
    <source>
        <dbReference type="SAM" id="Phobius"/>
    </source>
</evidence>
<reference evidence="6 7" key="1">
    <citation type="submission" date="2019-08" db="EMBL/GenBank/DDBJ databases">
        <title>Bioinformatics analysis of the strain L3 and L5.</title>
        <authorList>
            <person name="Li X."/>
        </authorList>
    </citation>
    <scope>NUCLEOTIDE SEQUENCE [LARGE SCALE GENOMIC DNA]</scope>
    <source>
        <strain evidence="6 7">L5</strain>
    </source>
</reference>
<dbReference type="Gene3D" id="1.10.287.3510">
    <property type="match status" value="1"/>
</dbReference>
<evidence type="ECO:0000256" key="3">
    <source>
        <dbReference type="ARBA" id="ARBA00022989"/>
    </source>
</evidence>
<comment type="caution">
    <text evidence="6">The sequence shown here is derived from an EMBL/GenBank/DDBJ whole genome shotgun (WGS) entry which is preliminary data.</text>
</comment>
<gene>
    <name evidence="6" type="ORF">F0A17_19090</name>
</gene>
<keyword evidence="7" id="KW-1185">Reference proteome</keyword>
<sequence length="112" mass="11751">MLGLALEDLAEGRASVALWSCGMGLLGLGLWAFALHRHLIRRLLGFNVIGTGIFLILVSLADETERAAAHGLIITGLVVAMLGTALGALLIRRLEALEAQHGRQHAAGGHAI</sequence>
<feature type="transmembrane region" description="Helical" evidence="5">
    <location>
        <begin position="16"/>
        <end position="36"/>
    </location>
</feature>
<evidence type="ECO:0000313" key="7">
    <source>
        <dbReference type="Proteomes" id="UP000486760"/>
    </source>
</evidence>
<evidence type="ECO:0000313" key="6">
    <source>
        <dbReference type="EMBL" id="KAA0010106.1"/>
    </source>
</evidence>
<feature type="transmembrane region" description="Helical" evidence="5">
    <location>
        <begin position="67"/>
        <end position="91"/>
    </location>
</feature>
<dbReference type="GO" id="GO:0016020">
    <property type="term" value="C:membrane"/>
    <property type="evidence" value="ECO:0007669"/>
    <property type="project" value="UniProtKB-SubCell"/>
</dbReference>
<feature type="transmembrane region" description="Helical" evidence="5">
    <location>
        <begin position="43"/>
        <end position="61"/>
    </location>
</feature>
<dbReference type="AlphaFoldDB" id="A0A7V7FXY5"/>
<keyword evidence="2 5" id="KW-0812">Transmembrane</keyword>
<keyword evidence="3 5" id="KW-1133">Transmembrane helix</keyword>
<organism evidence="6 7">
    <name type="scientific">Billgrantia pellis</name>
    <dbReference type="NCBI Taxonomy" id="2606936"/>
    <lineage>
        <taxon>Bacteria</taxon>
        <taxon>Pseudomonadati</taxon>
        <taxon>Pseudomonadota</taxon>
        <taxon>Gammaproteobacteria</taxon>
        <taxon>Oceanospirillales</taxon>
        <taxon>Halomonadaceae</taxon>
        <taxon>Billgrantia</taxon>
    </lineage>
</organism>
<accession>A0A7V7FXY5</accession>
<evidence type="ECO:0000256" key="2">
    <source>
        <dbReference type="ARBA" id="ARBA00022692"/>
    </source>
</evidence>
<proteinExistence type="predicted"/>
<protein>
    <recommendedName>
        <fullName evidence="8">Na+/H+ antiporter subunit C</fullName>
    </recommendedName>
</protein>
<dbReference type="InterPro" id="IPR039428">
    <property type="entry name" value="NUOK/Mnh_C1-like"/>
</dbReference>
<evidence type="ECO:0000256" key="4">
    <source>
        <dbReference type="ARBA" id="ARBA00023136"/>
    </source>
</evidence>
<name>A0A7V7FXY5_9GAMM</name>
<evidence type="ECO:0008006" key="8">
    <source>
        <dbReference type="Google" id="ProtNLM"/>
    </source>
</evidence>
<comment type="subcellular location">
    <subcellularLocation>
        <location evidence="1">Membrane</location>
        <topology evidence="1">Multi-pass membrane protein</topology>
    </subcellularLocation>
</comment>
<dbReference type="EMBL" id="VTPY01000008">
    <property type="protein sequence ID" value="KAA0010106.1"/>
    <property type="molecule type" value="Genomic_DNA"/>
</dbReference>
<keyword evidence="4 5" id="KW-0472">Membrane</keyword>
<evidence type="ECO:0000256" key="1">
    <source>
        <dbReference type="ARBA" id="ARBA00004141"/>
    </source>
</evidence>